<evidence type="ECO:0000313" key="2">
    <source>
        <dbReference type="EMBL" id="TGD57247.1"/>
    </source>
</evidence>
<dbReference type="OrthoDB" id="6402664at2"/>
<organism evidence="2 3">
    <name type="scientific">Flavobacterium humi</name>
    <dbReference type="NCBI Taxonomy" id="2562683"/>
    <lineage>
        <taxon>Bacteria</taxon>
        <taxon>Pseudomonadati</taxon>
        <taxon>Bacteroidota</taxon>
        <taxon>Flavobacteriia</taxon>
        <taxon>Flavobacteriales</taxon>
        <taxon>Flavobacteriaceae</taxon>
        <taxon>Flavobacterium</taxon>
    </lineage>
</organism>
<feature type="transmembrane region" description="Helical" evidence="1">
    <location>
        <begin position="59"/>
        <end position="82"/>
    </location>
</feature>
<sequence>MKLLQRLLITIVIVLALTYFMGGVTMTAETTLGALKIALIVSVVLGLLNTFLKPILVFFTFPVTVFTLGLFLLVINAAMVLLCAELVDGFNVASFWTALLFSILLSISQSILYRLIKD</sequence>
<dbReference type="InterPro" id="IPR007165">
    <property type="entry name" value="Phage_holin_4_2"/>
</dbReference>
<keyword evidence="1" id="KW-0472">Membrane</keyword>
<feature type="transmembrane region" description="Helical" evidence="1">
    <location>
        <begin position="7"/>
        <end position="28"/>
    </location>
</feature>
<evidence type="ECO:0000256" key="1">
    <source>
        <dbReference type="SAM" id="Phobius"/>
    </source>
</evidence>
<dbReference type="PANTHER" id="PTHR37309:SF1">
    <property type="entry name" value="SLR0284 PROTEIN"/>
    <property type="match status" value="1"/>
</dbReference>
<dbReference type="Pfam" id="PF04020">
    <property type="entry name" value="Phage_holin_4_2"/>
    <property type="match status" value="1"/>
</dbReference>
<keyword evidence="1" id="KW-1133">Transmembrane helix</keyword>
<feature type="transmembrane region" description="Helical" evidence="1">
    <location>
        <begin position="34"/>
        <end position="52"/>
    </location>
</feature>
<comment type="caution">
    <text evidence="2">The sequence shown here is derived from an EMBL/GenBank/DDBJ whole genome shotgun (WGS) entry which is preliminary data.</text>
</comment>
<proteinExistence type="predicted"/>
<protein>
    <submittedName>
        <fullName evidence="2">Phage holin family protein</fullName>
    </submittedName>
</protein>
<dbReference type="RefSeq" id="WP_135526852.1">
    <property type="nucleotide sequence ID" value="NZ_SRLH01000006.1"/>
</dbReference>
<accession>A0A4Z0L472</accession>
<gene>
    <name evidence="2" type="ORF">E4635_11530</name>
</gene>
<keyword evidence="3" id="KW-1185">Reference proteome</keyword>
<dbReference type="PANTHER" id="PTHR37309">
    <property type="entry name" value="SLR0284 PROTEIN"/>
    <property type="match status" value="1"/>
</dbReference>
<dbReference type="Proteomes" id="UP000297407">
    <property type="component" value="Unassembled WGS sequence"/>
</dbReference>
<evidence type="ECO:0000313" key="3">
    <source>
        <dbReference type="Proteomes" id="UP000297407"/>
    </source>
</evidence>
<dbReference type="AlphaFoldDB" id="A0A4Z0L472"/>
<name>A0A4Z0L472_9FLAO</name>
<dbReference type="EMBL" id="SRLH01000006">
    <property type="protein sequence ID" value="TGD57247.1"/>
    <property type="molecule type" value="Genomic_DNA"/>
</dbReference>
<keyword evidence="1" id="KW-0812">Transmembrane</keyword>
<feature type="transmembrane region" description="Helical" evidence="1">
    <location>
        <begin position="94"/>
        <end position="116"/>
    </location>
</feature>
<reference evidence="2 3" key="1">
    <citation type="submission" date="2019-04" db="EMBL/GenBank/DDBJ databases">
        <title>Flavobacterium sp. strain DS2-A Genome sequencing and assembly.</title>
        <authorList>
            <person name="Kim I."/>
        </authorList>
    </citation>
    <scope>NUCLEOTIDE SEQUENCE [LARGE SCALE GENOMIC DNA]</scope>
    <source>
        <strain evidence="2 3">DS2-A</strain>
    </source>
</reference>